<evidence type="ECO:0000313" key="7">
    <source>
        <dbReference type="Proteomes" id="UP000664521"/>
    </source>
</evidence>
<name>A0A8H3G3S2_9LECA</name>
<dbReference type="Pfam" id="PF01544">
    <property type="entry name" value="CorA"/>
    <property type="match status" value="1"/>
</dbReference>
<dbReference type="EMBL" id="CAJPDS010000088">
    <property type="protein sequence ID" value="CAF9936033.1"/>
    <property type="molecule type" value="Genomic_DNA"/>
</dbReference>
<evidence type="ECO:0000256" key="2">
    <source>
        <dbReference type="ARBA" id="ARBA00022692"/>
    </source>
</evidence>
<dbReference type="Gene3D" id="1.20.58.340">
    <property type="entry name" value="Magnesium transport protein CorA, transmembrane region"/>
    <property type="match status" value="1"/>
</dbReference>
<keyword evidence="4 5" id="KW-0472">Membrane</keyword>
<reference evidence="6" key="1">
    <citation type="submission" date="2021-03" db="EMBL/GenBank/DDBJ databases">
        <authorList>
            <person name="Tagirdzhanova G."/>
        </authorList>
    </citation>
    <scope>NUCLEOTIDE SEQUENCE</scope>
</reference>
<dbReference type="SUPFAM" id="SSF144083">
    <property type="entry name" value="Magnesium transport protein CorA, transmembrane region"/>
    <property type="match status" value="1"/>
</dbReference>
<keyword evidence="2 5" id="KW-0812">Transmembrane</keyword>
<feature type="transmembrane region" description="Helical" evidence="5">
    <location>
        <begin position="276"/>
        <end position="297"/>
    </location>
</feature>
<evidence type="ECO:0000313" key="6">
    <source>
        <dbReference type="EMBL" id="CAF9936033.1"/>
    </source>
</evidence>
<feature type="transmembrane region" description="Helical" evidence="5">
    <location>
        <begin position="309"/>
        <end position="331"/>
    </location>
</feature>
<dbReference type="OrthoDB" id="3231000at2759"/>
<sequence>MLDSIGLHYDVDPVFYWHHFDTSKVQNTKDPQKKTAFLPSKAISLELSHLAYEHASIMFVRSTEPADGPYTTLILLRHPRRCEASLLEFERPSCRIETSTADNLKRPIGSEQNLARRFIAILKSWDASKVEEANHSPLSFAYALAELLCAERMPRLRETGPLDRFRSEAFRGDRDFLRYSFEFEANLWDFALKMHRDSLERTLQSLRNFQLDATDGGSPDILVSLYKAVILDYETGLKIANDNLQAFYTIESRGISHRATVDALGVAEQSESVGQLTFLAFLFIPLSFVASLFGMNLQTLNSGSASIKSFITASIGTMITVVALLFVAPLLSRFAHALRRNLDGLRFRRRVLRKMAIITPIGAFWLFLYGLTHDPELFAPLVKELGIWVVLGLHEDWEEPEIITSRRTMPLSTFWEKRIIPIAEITKHRGWHETTFWQRWRDRRALTQAAPGPHRANE</sequence>
<organism evidence="6 7">
    <name type="scientific">Heterodermia speciosa</name>
    <dbReference type="NCBI Taxonomy" id="116794"/>
    <lineage>
        <taxon>Eukaryota</taxon>
        <taxon>Fungi</taxon>
        <taxon>Dikarya</taxon>
        <taxon>Ascomycota</taxon>
        <taxon>Pezizomycotina</taxon>
        <taxon>Lecanoromycetes</taxon>
        <taxon>OSLEUM clade</taxon>
        <taxon>Lecanoromycetidae</taxon>
        <taxon>Caliciales</taxon>
        <taxon>Physciaceae</taxon>
        <taxon>Heterodermia</taxon>
    </lineage>
</organism>
<dbReference type="AlphaFoldDB" id="A0A8H3G3S2"/>
<gene>
    <name evidence="6" type="ORF">HETSPECPRED_009986</name>
</gene>
<comment type="subcellular location">
    <subcellularLocation>
        <location evidence="1">Membrane</location>
        <topology evidence="1">Multi-pass membrane protein</topology>
    </subcellularLocation>
</comment>
<feature type="transmembrane region" description="Helical" evidence="5">
    <location>
        <begin position="351"/>
        <end position="371"/>
    </location>
</feature>
<dbReference type="GO" id="GO:0016020">
    <property type="term" value="C:membrane"/>
    <property type="evidence" value="ECO:0007669"/>
    <property type="project" value="UniProtKB-SubCell"/>
</dbReference>
<evidence type="ECO:0000256" key="3">
    <source>
        <dbReference type="ARBA" id="ARBA00022989"/>
    </source>
</evidence>
<evidence type="ECO:0000256" key="1">
    <source>
        <dbReference type="ARBA" id="ARBA00004141"/>
    </source>
</evidence>
<protein>
    <submittedName>
        <fullName evidence="6">Uncharacterized protein</fullName>
    </submittedName>
</protein>
<dbReference type="InterPro" id="IPR002523">
    <property type="entry name" value="MgTranspt_CorA/ZnTranspt_ZntB"/>
</dbReference>
<keyword evidence="3 5" id="KW-1133">Transmembrane helix</keyword>
<accession>A0A8H3G3S2</accession>
<evidence type="ECO:0000256" key="5">
    <source>
        <dbReference type="SAM" id="Phobius"/>
    </source>
</evidence>
<keyword evidence="7" id="KW-1185">Reference proteome</keyword>
<dbReference type="InterPro" id="IPR045863">
    <property type="entry name" value="CorA_TM1_TM2"/>
</dbReference>
<dbReference type="Proteomes" id="UP000664521">
    <property type="component" value="Unassembled WGS sequence"/>
</dbReference>
<dbReference type="GO" id="GO:0046873">
    <property type="term" value="F:metal ion transmembrane transporter activity"/>
    <property type="evidence" value="ECO:0007669"/>
    <property type="project" value="InterPro"/>
</dbReference>
<proteinExistence type="predicted"/>
<evidence type="ECO:0000256" key="4">
    <source>
        <dbReference type="ARBA" id="ARBA00023136"/>
    </source>
</evidence>
<comment type="caution">
    <text evidence="6">The sequence shown here is derived from an EMBL/GenBank/DDBJ whole genome shotgun (WGS) entry which is preliminary data.</text>
</comment>